<dbReference type="PANTHER" id="PTHR10695">
    <property type="entry name" value="DEPHOSPHO-COA KINASE-RELATED"/>
    <property type="match status" value="1"/>
</dbReference>
<dbReference type="CDD" id="cd02022">
    <property type="entry name" value="DPCK"/>
    <property type="match status" value="1"/>
</dbReference>
<dbReference type="GO" id="GO:0015937">
    <property type="term" value="P:coenzyme A biosynthetic process"/>
    <property type="evidence" value="ECO:0007669"/>
    <property type="project" value="InterPro"/>
</dbReference>
<dbReference type="NCBIfam" id="TIGR00152">
    <property type="entry name" value="dephospho-CoA kinase"/>
    <property type="match status" value="1"/>
</dbReference>
<reference evidence="3" key="1">
    <citation type="submission" date="2019-08" db="EMBL/GenBank/DDBJ databases">
        <authorList>
            <person name="Kucharzyk K."/>
            <person name="Murdoch R.W."/>
            <person name="Higgins S."/>
            <person name="Loffler F."/>
        </authorList>
    </citation>
    <scope>NUCLEOTIDE SEQUENCE</scope>
</reference>
<dbReference type="PROSITE" id="PS51219">
    <property type="entry name" value="DPCK"/>
    <property type="match status" value="1"/>
</dbReference>
<evidence type="ECO:0000313" key="3">
    <source>
        <dbReference type="EMBL" id="MPM77367.1"/>
    </source>
</evidence>
<keyword evidence="2" id="KW-0067">ATP-binding</keyword>
<name>A0A645CK91_9ZZZZ</name>
<keyword evidence="3" id="KW-0808">Transferase</keyword>
<evidence type="ECO:0000256" key="1">
    <source>
        <dbReference type="ARBA" id="ARBA00022741"/>
    </source>
</evidence>
<accession>A0A645CK91</accession>
<dbReference type="EC" id="2.7.1.24" evidence="3"/>
<dbReference type="SUPFAM" id="SSF52540">
    <property type="entry name" value="P-loop containing nucleoside triphosphate hydrolases"/>
    <property type="match status" value="1"/>
</dbReference>
<dbReference type="PANTHER" id="PTHR10695:SF46">
    <property type="entry name" value="BIFUNCTIONAL COENZYME A SYNTHASE-RELATED"/>
    <property type="match status" value="1"/>
</dbReference>
<proteinExistence type="inferred from homology"/>
<comment type="caution">
    <text evidence="3">The sequence shown here is derived from an EMBL/GenBank/DDBJ whole genome shotgun (WGS) entry which is preliminary data.</text>
</comment>
<dbReference type="InterPro" id="IPR001977">
    <property type="entry name" value="Depp_CoAkinase"/>
</dbReference>
<dbReference type="GO" id="GO:0005524">
    <property type="term" value="F:ATP binding"/>
    <property type="evidence" value="ECO:0007669"/>
    <property type="project" value="UniProtKB-KW"/>
</dbReference>
<dbReference type="InterPro" id="IPR027417">
    <property type="entry name" value="P-loop_NTPase"/>
</dbReference>
<dbReference type="Pfam" id="PF01121">
    <property type="entry name" value="CoaE"/>
    <property type="match status" value="1"/>
</dbReference>
<dbReference type="EMBL" id="VSSQ01027899">
    <property type="protein sequence ID" value="MPM77367.1"/>
    <property type="molecule type" value="Genomic_DNA"/>
</dbReference>
<protein>
    <submittedName>
        <fullName evidence="3">Dephospho-CoA kinase</fullName>
        <ecNumber evidence="3">2.7.1.24</ecNumber>
    </submittedName>
</protein>
<evidence type="ECO:0000256" key="2">
    <source>
        <dbReference type="ARBA" id="ARBA00022840"/>
    </source>
</evidence>
<dbReference type="Gene3D" id="3.40.50.300">
    <property type="entry name" value="P-loop containing nucleotide triphosphate hydrolases"/>
    <property type="match status" value="1"/>
</dbReference>
<organism evidence="3">
    <name type="scientific">bioreactor metagenome</name>
    <dbReference type="NCBI Taxonomy" id="1076179"/>
    <lineage>
        <taxon>unclassified sequences</taxon>
        <taxon>metagenomes</taxon>
        <taxon>ecological metagenomes</taxon>
    </lineage>
</organism>
<dbReference type="GO" id="GO:0004140">
    <property type="term" value="F:dephospho-CoA kinase activity"/>
    <property type="evidence" value="ECO:0007669"/>
    <property type="project" value="UniProtKB-EC"/>
</dbReference>
<dbReference type="HAMAP" id="MF_00376">
    <property type="entry name" value="Dephospho_CoA_kinase"/>
    <property type="match status" value="1"/>
</dbReference>
<gene>
    <name evidence="3" type="primary">coaE_40</name>
    <name evidence="3" type="ORF">SDC9_124370</name>
</gene>
<dbReference type="AlphaFoldDB" id="A0A645CK91"/>
<keyword evidence="3" id="KW-0418">Kinase</keyword>
<sequence>MVIGLTGKTGSGKTTVSSLLKEKGFYIIDGDKIAREITLAGSPVLIKLQNAFGEDILGEDGTLNRKLLSFRAFSSRENTEKLNNITHPAIRKIIAAEISKAQIAGYDGIIVDAAALLDSDCKDDCEYIAVVHAPEDIRLTRIMARDNLDRTTAKIRMNAQKSDDFYLSHADIILTNDAHHHLQDEIEKFIKFFADRKDTRCEKK</sequence>
<keyword evidence="1" id="KW-0547">Nucleotide-binding</keyword>